<dbReference type="InterPro" id="IPR005801">
    <property type="entry name" value="ADC_synthase"/>
</dbReference>
<proteinExistence type="inferred from homology"/>
<evidence type="ECO:0000256" key="3">
    <source>
        <dbReference type="ARBA" id="ARBA00012824"/>
    </source>
</evidence>
<keyword evidence="8" id="KW-1185">Reference proteome</keyword>
<keyword evidence="4" id="KW-0413">Isomerase</keyword>
<evidence type="ECO:0000256" key="2">
    <source>
        <dbReference type="ARBA" id="ARBA00005297"/>
    </source>
</evidence>
<evidence type="ECO:0000313" key="7">
    <source>
        <dbReference type="EMBL" id="SHJ75024.1"/>
    </source>
</evidence>
<evidence type="ECO:0000313" key="8">
    <source>
        <dbReference type="Proteomes" id="UP000183994"/>
    </source>
</evidence>
<evidence type="ECO:0000256" key="4">
    <source>
        <dbReference type="ARBA" id="ARBA00023235"/>
    </source>
</evidence>
<dbReference type="NCBIfam" id="TIGR00543">
    <property type="entry name" value="isochor_syn"/>
    <property type="match status" value="1"/>
</dbReference>
<dbReference type="AlphaFoldDB" id="A0A1M6LV27"/>
<dbReference type="Proteomes" id="UP000183994">
    <property type="component" value="Unassembled WGS sequence"/>
</dbReference>
<dbReference type="RefSeq" id="WP_073475679.1">
    <property type="nucleotide sequence ID" value="NZ_FQZU01000011.1"/>
</dbReference>
<dbReference type="Pfam" id="PF00425">
    <property type="entry name" value="Chorismate_bind"/>
    <property type="match status" value="1"/>
</dbReference>
<name>A0A1M6LV27_9BACT</name>
<reference evidence="8" key="1">
    <citation type="submission" date="2016-11" db="EMBL/GenBank/DDBJ databases">
        <authorList>
            <person name="Varghese N."/>
            <person name="Submissions S."/>
        </authorList>
    </citation>
    <scope>NUCLEOTIDE SEQUENCE [LARGE SCALE GENOMIC DNA]</scope>
    <source>
        <strain evidence="8">DSM 16219</strain>
    </source>
</reference>
<comment type="catalytic activity">
    <reaction evidence="1">
        <text>chorismate = isochorismate</text>
        <dbReference type="Rhea" id="RHEA:18985"/>
        <dbReference type="ChEBI" id="CHEBI:29748"/>
        <dbReference type="ChEBI" id="CHEBI:29780"/>
        <dbReference type="EC" id="5.4.4.2"/>
    </reaction>
</comment>
<dbReference type="PANTHER" id="PTHR42839">
    <property type="entry name" value="ISOCHORISMATE SYNTHASE ENTC"/>
    <property type="match status" value="1"/>
</dbReference>
<protein>
    <recommendedName>
        <fullName evidence="3">isochorismate synthase</fullName>
        <ecNumber evidence="3">5.4.4.2</ecNumber>
    </recommendedName>
    <alternativeName>
        <fullName evidence="5">Isochorismate mutase</fullName>
    </alternativeName>
</protein>
<sequence>MLSYDLMTLLDKSAVEPSMALDENGPGLTRWTYSWQASEPVPVLQWLTGFKTAEQFYFSGKSGGYEAAGLGQAMVISGDSQEKAAAALSSLWARHPQAMAFGGTAFEPDQKLSLEWTDFGPLRFTIPVVELRRNGSTMELAFNHFSDQNLTGAEAKAALQDKIRDLEATRTKSEHSEETWCSREQIPSRKGWNAMILNALDKIKSGVINKVVLSRKMILTARESWDAAPILARLAEVKDDSFVFFYKIAADKAFFGRTPERLLKLEGRSISVDAIAGTRPRGRDAGEDLEFEKELLDSPKEMEEHRIVSRYVEEQMDKIARGLQTEPRESILKLGALQHIFTQHCGELRNGHNVLDTLACFHPTPAVGGHPAREARSLILEWEPHRRGWYAGPIGWMTGEGAEFAVGIRSALAEGNRLHVFAGAGIVEESDPDSEWLETENKMQTITRASGLSPQKGEC</sequence>
<evidence type="ECO:0000256" key="5">
    <source>
        <dbReference type="ARBA" id="ARBA00041564"/>
    </source>
</evidence>
<dbReference type="EC" id="5.4.4.2" evidence="3"/>
<dbReference type="SUPFAM" id="SSF56322">
    <property type="entry name" value="ADC synthase"/>
    <property type="match status" value="1"/>
</dbReference>
<accession>A0A1M6LV27</accession>
<dbReference type="InterPro" id="IPR004561">
    <property type="entry name" value="IsoChor_synthase"/>
</dbReference>
<dbReference type="PANTHER" id="PTHR42839:SF2">
    <property type="entry name" value="ISOCHORISMATE SYNTHASE ENTC"/>
    <property type="match status" value="1"/>
</dbReference>
<dbReference type="EMBL" id="FQZU01000011">
    <property type="protein sequence ID" value="SHJ75024.1"/>
    <property type="molecule type" value="Genomic_DNA"/>
</dbReference>
<dbReference type="Gene3D" id="3.60.120.10">
    <property type="entry name" value="Anthranilate synthase"/>
    <property type="match status" value="1"/>
</dbReference>
<organism evidence="7 8">
    <name type="scientific">Desulfatibacillum alkenivorans DSM 16219</name>
    <dbReference type="NCBI Taxonomy" id="1121393"/>
    <lineage>
        <taxon>Bacteria</taxon>
        <taxon>Pseudomonadati</taxon>
        <taxon>Thermodesulfobacteriota</taxon>
        <taxon>Desulfobacteria</taxon>
        <taxon>Desulfobacterales</taxon>
        <taxon>Desulfatibacillaceae</taxon>
        <taxon>Desulfatibacillum</taxon>
    </lineage>
</organism>
<dbReference type="STRING" id="1121393.SAMN02745216_02194"/>
<dbReference type="InterPro" id="IPR015890">
    <property type="entry name" value="Chorismate_C"/>
</dbReference>
<feature type="domain" description="Chorismate-utilising enzyme C-terminal" evidence="6">
    <location>
        <begin position="189"/>
        <end position="442"/>
    </location>
</feature>
<comment type="similarity">
    <text evidence="2">Belongs to the isochorismate synthase family.</text>
</comment>
<evidence type="ECO:0000259" key="6">
    <source>
        <dbReference type="Pfam" id="PF00425"/>
    </source>
</evidence>
<dbReference type="OrthoDB" id="9806579at2"/>
<evidence type="ECO:0000256" key="1">
    <source>
        <dbReference type="ARBA" id="ARBA00000799"/>
    </source>
</evidence>
<dbReference type="GO" id="GO:0008909">
    <property type="term" value="F:isochorismate synthase activity"/>
    <property type="evidence" value="ECO:0007669"/>
    <property type="project" value="UniProtKB-EC"/>
</dbReference>
<gene>
    <name evidence="7" type="ORF">SAMN02745216_02194</name>
</gene>